<feature type="compositionally biased region" description="Polar residues" evidence="1">
    <location>
        <begin position="342"/>
        <end position="351"/>
    </location>
</feature>
<reference evidence="2 3" key="1">
    <citation type="submission" date="2019-01" db="EMBL/GenBank/DDBJ databases">
        <authorList>
            <person name="Ferrante I. M."/>
        </authorList>
    </citation>
    <scope>NUCLEOTIDE SEQUENCE [LARGE SCALE GENOMIC DNA]</scope>
    <source>
        <strain evidence="2 3">B856</strain>
    </source>
</reference>
<dbReference type="Proteomes" id="UP000291116">
    <property type="component" value="Unassembled WGS sequence"/>
</dbReference>
<keyword evidence="3" id="KW-1185">Reference proteome</keyword>
<evidence type="ECO:0000256" key="1">
    <source>
        <dbReference type="SAM" id="MobiDB-lite"/>
    </source>
</evidence>
<accession>A0A448Z6P0</accession>
<feature type="compositionally biased region" description="Basic and acidic residues" evidence="1">
    <location>
        <begin position="269"/>
        <end position="282"/>
    </location>
</feature>
<feature type="region of interest" description="Disordered" evidence="1">
    <location>
        <begin position="341"/>
        <end position="371"/>
    </location>
</feature>
<protein>
    <submittedName>
        <fullName evidence="2">Uncharacterized protein</fullName>
    </submittedName>
</protein>
<evidence type="ECO:0000313" key="2">
    <source>
        <dbReference type="EMBL" id="VEU37705.1"/>
    </source>
</evidence>
<sequence>MICGSPLQEGLPNSVDQRVVGENKLNLYQMYPSSKSNSLSKPGFGTEFEPVVDPEYKENGSDEDEEEQKMVKLLTEHPKGRDWSIKPFEPTRKKQKSRKDRPKRRDRLEIEIAKLILNQAQNFDMRDFNVDRDNVCALSTGEILLDLAESSVGTPSPSSIDPRKDSGDENAVLMEDIGKDKSGPRSLGKTHSRASESDLFTFNTSSDDDEWAEFDDSSMMNIPLLPSSELDKDGFPLIFESEAGKESFSRGGLESIDDAVSSDLVLNSEGRKESENQQKEGSCKNSIARSESEPNLPCLIGNPHGTPIEFEMPQSPSSVTNFTASERDSPSRKALVLPLKRGQTSGPSIATQRLAWNPKPPKHYTNVHGAH</sequence>
<organism evidence="2 3">
    <name type="scientific">Pseudo-nitzschia multistriata</name>
    <dbReference type="NCBI Taxonomy" id="183589"/>
    <lineage>
        <taxon>Eukaryota</taxon>
        <taxon>Sar</taxon>
        <taxon>Stramenopiles</taxon>
        <taxon>Ochrophyta</taxon>
        <taxon>Bacillariophyta</taxon>
        <taxon>Bacillariophyceae</taxon>
        <taxon>Bacillariophycidae</taxon>
        <taxon>Bacillariales</taxon>
        <taxon>Bacillariaceae</taxon>
        <taxon>Pseudo-nitzschia</taxon>
    </lineage>
</organism>
<evidence type="ECO:0000313" key="3">
    <source>
        <dbReference type="Proteomes" id="UP000291116"/>
    </source>
</evidence>
<gene>
    <name evidence="2" type="ORF">PSNMU_V1.4_AUG-EV-PASAV3_0045330</name>
</gene>
<dbReference type="EMBL" id="CAACVS010000137">
    <property type="protein sequence ID" value="VEU37705.1"/>
    <property type="molecule type" value="Genomic_DNA"/>
</dbReference>
<feature type="region of interest" description="Disordered" evidence="1">
    <location>
        <begin position="149"/>
        <end position="168"/>
    </location>
</feature>
<dbReference type="AlphaFoldDB" id="A0A448Z6P0"/>
<feature type="region of interest" description="Disordered" evidence="1">
    <location>
        <begin position="33"/>
        <end position="105"/>
    </location>
</feature>
<feature type="compositionally biased region" description="Polar residues" evidence="1">
    <location>
        <begin position="314"/>
        <end position="324"/>
    </location>
</feature>
<name>A0A448Z6P0_9STRA</name>
<feature type="compositionally biased region" description="Basic residues" evidence="1">
    <location>
        <begin position="93"/>
        <end position="105"/>
    </location>
</feature>
<feature type="compositionally biased region" description="Basic and acidic residues" evidence="1">
    <location>
        <begin position="68"/>
        <end position="92"/>
    </location>
</feature>
<proteinExistence type="predicted"/>
<feature type="region of interest" description="Disordered" evidence="1">
    <location>
        <begin position="268"/>
        <end position="297"/>
    </location>
</feature>
<feature type="region of interest" description="Disordered" evidence="1">
    <location>
        <begin position="313"/>
        <end position="332"/>
    </location>
</feature>